<dbReference type="InterPro" id="IPR008253">
    <property type="entry name" value="Marvel"/>
</dbReference>
<protein>
    <recommendedName>
        <fullName evidence="6">MARVEL domain-containing protein</fullName>
    </recommendedName>
</protein>
<evidence type="ECO:0000313" key="7">
    <source>
        <dbReference type="EMBL" id="CAF9912329.1"/>
    </source>
</evidence>
<comment type="subcellular location">
    <subcellularLocation>
        <location evidence="1">Membrane</location>
        <topology evidence="1">Multi-pass membrane protein</topology>
    </subcellularLocation>
</comment>
<feature type="transmembrane region" description="Helical" evidence="5">
    <location>
        <begin position="81"/>
        <end position="103"/>
    </location>
</feature>
<proteinExistence type="predicted"/>
<evidence type="ECO:0000259" key="6">
    <source>
        <dbReference type="Pfam" id="PF01284"/>
    </source>
</evidence>
<evidence type="ECO:0000256" key="3">
    <source>
        <dbReference type="ARBA" id="ARBA00022989"/>
    </source>
</evidence>
<evidence type="ECO:0000313" key="8">
    <source>
        <dbReference type="Proteomes" id="UP000664203"/>
    </source>
</evidence>
<evidence type="ECO:0000256" key="5">
    <source>
        <dbReference type="SAM" id="Phobius"/>
    </source>
</evidence>
<keyword evidence="3 5" id="KW-1133">Transmembrane helix</keyword>
<accession>A0A8H3EVS5</accession>
<evidence type="ECO:0000256" key="1">
    <source>
        <dbReference type="ARBA" id="ARBA00004141"/>
    </source>
</evidence>
<dbReference type="PANTHER" id="PTHR37451">
    <property type="entry name" value="MARVEL DOMAIN"/>
    <property type="match status" value="1"/>
</dbReference>
<gene>
    <name evidence="7" type="ORF">ALECFALPRED_008034</name>
</gene>
<feature type="transmembrane region" description="Helical" evidence="5">
    <location>
        <begin position="115"/>
        <end position="139"/>
    </location>
</feature>
<organism evidence="7 8">
    <name type="scientific">Alectoria fallacina</name>
    <dbReference type="NCBI Taxonomy" id="1903189"/>
    <lineage>
        <taxon>Eukaryota</taxon>
        <taxon>Fungi</taxon>
        <taxon>Dikarya</taxon>
        <taxon>Ascomycota</taxon>
        <taxon>Pezizomycotina</taxon>
        <taxon>Lecanoromycetes</taxon>
        <taxon>OSLEUM clade</taxon>
        <taxon>Lecanoromycetidae</taxon>
        <taxon>Lecanorales</taxon>
        <taxon>Lecanorineae</taxon>
        <taxon>Parmeliaceae</taxon>
        <taxon>Alectoria</taxon>
    </lineage>
</organism>
<keyword evidence="2 5" id="KW-0812">Transmembrane</keyword>
<evidence type="ECO:0000256" key="4">
    <source>
        <dbReference type="ARBA" id="ARBA00023136"/>
    </source>
</evidence>
<feature type="domain" description="MARVEL" evidence="6">
    <location>
        <begin position="5"/>
        <end position="136"/>
    </location>
</feature>
<keyword evidence="8" id="KW-1185">Reference proteome</keyword>
<dbReference type="AlphaFoldDB" id="A0A8H3EVS5"/>
<dbReference type="OrthoDB" id="2117453at2759"/>
<feature type="transmembrane region" description="Helical" evidence="5">
    <location>
        <begin position="12"/>
        <end position="31"/>
    </location>
</feature>
<name>A0A8H3EVS5_9LECA</name>
<reference evidence="7" key="1">
    <citation type="submission" date="2021-03" db="EMBL/GenBank/DDBJ databases">
        <authorList>
            <person name="Tagirdzhanova G."/>
        </authorList>
    </citation>
    <scope>NUCLEOTIDE SEQUENCE</scope>
</reference>
<dbReference type="PANTHER" id="PTHR37451:SF4">
    <property type="entry name" value="MARVEL DOMAIN-CONTAINING PROTEIN"/>
    <property type="match status" value="1"/>
</dbReference>
<dbReference type="EMBL" id="CAJPDR010000054">
    <property type="protein sequence ID" value="CAF9912329.1"/>
    <property type="molecule type" value="Genomic_DNA"/>
</dbReference>
<evidence type="ECO:0000256" key="2">
    <source>
        <dbReference type="ARBA" id="ARBA00022692"/>
    </source>
</evidence>
<sequence>MFNFNLPLRSVQLILAIIALGLNGYVTSWYLHHTHPSTTPSSPPYLVFVAIFTLLTLPYLFPNPVLAGSNKPNGRFFNKWVILALDSLTCLLWFAGYVALAVFHQGLILCGPCDVMVGGVIVGALAWATFLASTVLASLHIMRTRRASSQQTHAGWIGKEESVQI</sequence>
<dbReference type="GO" id="GO:0016020">
    <property type="term" value="C:membrane"/>
    <property type="evidence" value="ECO:0007669"/>
    <property type="project" value="UniProtKB-SubCell"/>
</dbReference>
<dbReference type="Proteomes" id="UP000664203">
    <property type="component" value="Unassembled WGS sequence"/>
</dbReference>
<keyword evidence="4 5" id="KW-0472">Membrane</keyword>
<feature type="transmembrane region" description="Helical" evidence="5">
    <location>
        <begin position="43"/>
        <end position="61"/>
    </location>
</feature>
<comment type="caution">
    <text evidence="7">The sequence shown here is derived from an EMBL/GenBank/DDBJ whole genome shotgun (WGS) entry which is preliminary data.</text>
</comment>
<dbReference type="Pfam" id="PF01284">
    <property type="entry name" value="MARVEL"/>
    <property type="match status" value="1"/>
</dbReference>